<evidence type="ECO:0000313" key="2">
    <source>
        <dbReference type="Proteomes" id="UP001569428"/>
    </source>
</evidence>
<name>A0ABV4P6K9_9GAMM</name>
<protein>
    <submittedName>
        <fullName evidence="1">Uncharacterized protein</fullName>
    </submittedName>
</protein>
<reference evidence="1 2" key="1">
    <citation type="submission" date="2024-08" db="EMBL/GenBank/DDBJ databases">
        <authorList>
            <person name="Ishaq N."/>
        </authorList>
    </citation>
    <scope>NUCLEOTIDE SEQUENCE [LARGE SCALE GENOMIC DNA]</scope>
    <source>
        <strain evidence="1 2">DSM 18651</strain>
    </source>
</reference>
<gene>
    <name evidence="1" type="ORF">ACCI49_22905</name>
</gene>
<sequence>AQKAQGPSFAGFLREEGVNILLRTGQAVGGAGQVLLGFAVCSGGVTCAAGAVIAAKGADNFQAGIRGTDSVSQQVLVDLTGSEKAGTLINAGLDLGTSVGGLVRSVPKISAYGTPYNATWYKGVPGYYEPAFNQATNTALTIELFSSGSTIYSTVD</sequence>
<dbReference type="Proteomes" id="UP001569428">
    <property type="component" value="Unassembled WGS sequence"/>
</dbReference>
<proteinExistence type="predicted"/>
<comment type="caution">
    <text evidence="1">The sequence shown here is derived from an EMBL/GenBank/DDBJ whole genome shotgun (WGS) entry which is preliminary data.</text>
</comment>
<organism evidence="1 2">
    <name type="scientific">Microbulbifer epialgicus</name>
    <dbReference type="NCBI Taxonomy" id="393907"/>
    <lineage>
        <taxon>Bacteria</taxon>
        <taxon>Pseudomonadati</taxon>
        <taxon>Pseudomonadota</taxon>
        <taxon>Gammaproteobacteria</taxon>
        <taxon>Cellvibrionales</taxon>
        <taxon>Microbulbiferaceae</taxon>
        <taxon>Microbulbifer</taxon>
    </lineage>
</organism>
<dbReference type="RefSeq" id="WP_371841550.1">
    <property type="nucleotide sequence ID" value="NZ_JBGMEK010000132.1"/>
</dbReference>
<feature type="non-terminal residue" evidence="1">
    <location>
        <position position="1"/>
    </location>
</feature>
<evidence type="ECO:0000313" key="1">
    <source>
        <dbReference type="EMBL" id="MFA0813741.1"/>
    </source>
</evidence>
<dbReference type="EMBL" id="JBGMEK010000132">
    <property type="protein sequence ID" value="MFA0813741.1"/>
    <property type="molecule type" value="Genomic_DNA"/>
</dbReference>
<accession>A0ABV4P6K9</accession>
<keyword evidence="2" id="KW-1185">Reference proteome</keyword>